<dbReference type="AlphaFoldDB" id="A0A8S8ZUD9"/>
<evidence type="ECO:0000256" key="1">
    <source>
        <dbReference type="SAM" id="MobiDB-lite"/>
    </source>
</evidence>
<keyword evidence="2" id="KW-0812">Transmembrane</keyword>
<organism evidence="3 4">
    <name type="scientific">Sordaria macrospora</name>
    <dbReference type="NCBI Taxonomy" id="5147"/>
    <lineage>
        <taxon>Eukaryota</taxon>
        <taxon>Fungi</taxon>
        <taxon>Dikarya</taxon>
        <taxon>Ascomycota</taxon>
        <taxon>Pezizomycotina</taxon>
        <taxon>Sordariomycetes</taxon>
        <taxon>Sordariomycetidae</taxon>
        <taxon>Sordariales</taxon>
        <taxon>Sordariaceae</taxon>
        <taxon>Sordaria</taxon>
    </lineage>
</organism>
<protein>
    <submittedName>
        <fullName evidence="3">Uncharacterized protein</fullName>
    </submittedName>
</protein>
<feature type="region of interest" description="Disordered" evidence="1">
    <location>
        <begin position="40"/>
        <end position="70"/>
    </location>
</feature>
<proteinExistence type="predicted"/>
<reference evidence="3 4" key="1">
    <citation type="submission" date="2017-07" db="EMBL/GenBank/DDBJ databases">
        <title>Genome sequence of the Sordaria macrospora wild type strain R19027.</title>
        <authorList>
            <person name="Nowrousian M."/>
            <person name="Teichert I."/>
            <person name="Kueck U."/>
        </authorList>
    </citation>
    <scope>NUCLEOTIDE SEQUENCE [LARGE SCALE GENOMIC DNA]</scope>
    <source>
        <strain evidence="3 4">R19027</strain>
        <tissue evidence="3">Mycelium</tissue>
    </source>
</reference>
<evidence type="ECO:0000256" key="2">
    <source>
        <dbReference type="SAM" id="Phobius"/>
    </source>
</evidence>
<evidence type="ECO:0000313" key="4">
    <source>
        <dbReference type="Proteomes" id="UP000433876"/>
    </source>
</evidence>
<name>A0A8S8ZUD9_SORMA</name>
<dbReference type="EMBL" id="NMPR01000022">
    <property type="protein sequence ID" value="KAA8634467.1"/>
    <property type="molecule type" value="Genomic_DNA"/>
</dbReference>
<dbReference type="VEuPathDB" id="FungiDB:SMAC_07540"/>
<feature type="transmembrane region" description="Helical" evidence="2">
    <location>
        <begin position="81"/>
        <end position="101"/>
    </location>
</feature>
<gene>
    <name evidence="3" type="ORF">SMACR_07540</name>
</gene>
<comment type="caution">
    <text evidence="3">The sequence shown here is derived from an EMBL/GenBank/DDBJ whole genome shotgun (WGS) entry which is preliminary data.</text>
</comment>
<evidence type="ECO:0000313" key="3">
    <source>
        <dbReference type="EMBL" id="KAA8634467.1"/>
    </source>
</evidence>
<keyword evidence="2" id="KW-0472">Membrane</keyword>
<dbReference type="Proteomes" id="UP000433876">
    <property type="component" value="Unassembled WGS sequence"/>
</dbReference>
<accession>A0A8S8ZUD9</accession>
<keyword evidence="2" id="KW-1133">Transmembrane helix</keyword>
<sequence length="116" mass="12411">MSYLWIWLPVFYDHLPVCMSPCADESVFFSSGLEGQAQWASPAYADEDEKPAAPVPVSDSKPPAHGSIPAAAADEDEGAPLLAKVLFFGVLVTGLVVYIRLRRAPKGSYWGQGGGN</sequence>